<dbReference type="OrthoDB" id="4526955at2759"/>
<gene>
    <name evidence="2" type="ORF">MPDQ_006797</name>
</gene>
<evidence type="ECO:0000313" key="2">
    <source>
        <dbReference type="EMBL" id="TQB72483.1"/>
    </source>
</evidence>
<feature type="compositionally biased region" description="Polar residues" evidence="1">
    <location>
        <begin position="19"/>
        <end position="28"/>
    </location>
</feature>
<feature type="region of interest" description="Disordered" evidence="1">
    <location>
        <begin position="1"/>
        <end position="148"/>
    </location>
</feature>
<accession>A0A507QVS0</accession>
<evidence type="ECO:0000313" key="3">
    <source>
        <dbReference type="Proteomes" id="UP000319663"/>
    </source>
</evidence>
<feature type="compositionally biased region" description="Polar residues" evidence="1">
    <location>
        <begin position="1"/>
        <end position="10"/>
    </location>
</feature>
<feature type="compositionally biased region" description="Low complexity" evidence="1">
    <location>
        <begin position="117"/>
        <end position="138"/>
    </location>
</feature>
<dbReference type="Proteomes" id="UP000319663">
    <property type="component" value="Unassembled WGS sequence"/>
</dbReference>
<name>A0A507QVS0_MONPU</name>
<organism evidence="2 3">
    <name type="scientific">Monascus purpureus</name>
    <name type="common">Red mold</name>
    <name type="synonym">Monascus anka</name>
    <dbReference type="NCBI Taxonomy" id="5098"/>
    <lineage>
        <taxon>Eukaryota</taxon>
        <taxon>Fungi</taxon>
        <taxon>Dikarya</taxon>
        <taxon>Ascomycota</taxon>
        <taxon>Pezizomycotina</taxon>
        <taxon>Eurotiomycetes</taxon>
        <taxon>Eurotiomycetidae</taxon>
        <taxon>Eurotiales</taxon>
        <taxon>Aspergillaceae</taxon>
        <taxon>Monascus</taxon>
    </lineage>
</organism>
<protein>
    <submittedName>
        <fullName evidence="2">Uncharacterized protein</fullName>
    </submittedName>
</protein>
<feature type="compositionally biased region" description="Low complexity" evidence="1">
    <location>
        <begin position="30"/>
        <end position="53"/>
    </location>
</feature>
<reference evidence="2 3" key="1">
    <citation type="submission" date="2019-06" db="EMBL/GenBank/DDBJ databases">
        <title>Wine fermentation using esterase from Monascus purpureus.</title>
        <authorList>
            <person name="Geng C."/>
            <person name="Zhang Y."/>
        </authorList>
    </citation>
    <scope>NUCLEOTIDE SEQUENCE [LARGE SCALE GENOMIC DNA]</scope>
    <source>
        <strain evidence="2">HQ1</strain>
    </source>
</reference>
<dbReference type="AlphaFoldDB" id="A0A507QVS0"/>
<dbReference type="EMBL" id="VIFY01000063">
    <property type="protein sequence ID" value="TQB72483.1"/>
    <property type="molecule type" value="Genomic_DNA"/>
</dbReference>
<feature type="compositionally biased region" description="Low complexity" evidence="1">
    <location>
        <begin position="77"/>
        <end position="89"/>
    </location>
</feature>
<feature type="compositionally biased region" description="Basic and acidic residues" evidence="1">
    <location>
        <begin position="103"/>
        <end position="112"/>
    </location>
</feature>
<keyword evidence="3" id="KW-1185">Reference proteome</keyword>
<comment type="caution">
    <text evidence="2">The sequence shown here is derived from an EMBL/GenBank/DDBJ whole genome shotgun (WGS) entry which is preliminary data.</text>
</comment>
<evidence type="ECO:0000256" key="1">
    <source>
        <dbReference type="SAM" id="MobiDB-lite"/>
    </source>
</evidence>
<proteinExistence type="predicted"/>
<sequence>MKVSRTSQHTTAHHKPSSIMRSDPSNLYTPAMSQSKQPAASPSSRSRPQNPSKATPSFPLGSLPRFHPTVYQSPNASHNSGSQPSSSQQARNHSYRHSSGSRDALRQYRELVESVALSRTPSGSLSPGPSAPRLGPLRSPGPVTPLTLEEPSSYLAAAGAVTQSDHWACQQHYGPPQDRVMEKLVVRESERARQDRKSSMGL</sequence>